<gene>
    <name evidence="1" type="ORF">F0P96_19120</name>
</gene>
<protein>
    <submittedName>
        <fullName evidence="1">Uncharacterized protein</fullName>
    </submittedName>
</protein>
<dbReference type="Proteomes" id="UP000326380">
    <property type="component" value="Unassembled WGS sequence"/>
</dbReference>
<proteinExistence type="predicted"/>
<comment type="caution">
    <text evidence="1">The sequence shown here is derived from an EMBL/GenBank/DDBJ whole genome shotgun (WGS) entry which is preliminary data.</text>
</comment>
<accession>A0A7L4ZTL9</accession>
<name>A0A7L4ZTL9_9BACT</name>
<keyword evidence="2" id="KW-1185">Reference proteome</keyword>
<sequence length="74" mass="8158">MKALLEAEQYVPRSLICRIQELDPIGRAPLPPGGLDLNLTIENPIDQSGLRAYATKPGLPGQPRVIINNSRREI</sequence>
<dbReference type="AlphaFoldDB" id="A0A7L4ZTL9"/>
<dbReference type="EMBL" id="VTWU01000008">
    <property type="protein sequence ID" value="KAA9325877.1"/>
    <property type="molecule type" value="Genomic_DNA"/>
</dbReference>
<evidence type="ECO:0000313" key="1">
    <source>
        <dbReference type="EMBL" id="KAA9325877.1"/>
    </source>
</evidence>
<reference evidence="1 2" key="1">
    <citation type="submission" date="2019-09" db="EMBL/GenBank/DDBJ databases">
        <title>Genome sequence of Hymenobacter sp. M3.</title>
        <authorList>
            <person name="Srinivasan S."/>
        </authorList>
    </citation>
    <scope>NUCLEOTIDE SEQUENCE [LARGE SCALE GENOMIC DNA]</scope>
    <source>
        <strain evidence="1 2">M3</strain>
    </source>
</reference>
<organism evidence="1 2">
    <name type="scientific">Hymenobacter busanensis</name>
    <dbReference type="NCBI Taxonomy" id="2607656"/>
    <lineage>
        <taxon>Bacteria</taxon>
        <taxon>Pseudomonadati</taxon>
        <taxon>Bacteroidota</taxon>
        <taxon>Cytophagia</taxon>
        <taxon>Cytophagales</taxon>
        <taxon>Hymenobacteraceae</taxon>
        <taxon>Hymenobacter</taxon>
    </lineage>
</organism>
<evidence type="ECO:0000313" key="2">
    <source>
        <dbReference type="Proteomes" id="UP000326380"/>
    </source>
</evidence>
<dbReference type="RefSeq" id="WP_151080588.1">
    <property type="nucleotide sequence ID" value="NZ_CP047647.1"/>
</dbReference>